<evidence type="ECO:0000313" key="17">
    <source>
        <dbReference type="EMBL" id="MBC8336368.1"/>
    </source>
</evidence>
<dbReference type="InterPro" id="IPR005904">
    <property type="entry name" value="Hxn_phspho_trans"/>
</dbReference>
<proteinExistence type="inferred from homology"/>
<keyword evidence="7 15" id="KW-0328">Glycosyltransferase</keyword>
<comment type="caution">
    <text evidence="17">The sequence shown here is derived from an EMBL/GenBank/DDBJ whole genome shotgun (WGS) entry which is preliminary data.</text>
</comment>
<dbReference type="EMBL" id="JACNJN010000157">
    <property type="protein sequence ID" value="MBC8336368.1"/>
    <property type="molecule type" value="Genomic_DNA"/>
</dbReference>
<dbReference type="GO" id="GO:0004422">
    <property type="term" value="F:hypoxanthine phosphoribosyltransferase activity"/>
    <property type="evidence" value="ECO:0007669"/>
    <property type="project" value="InterPro"/>
</dbReference>
<dbReference type="GO" id="GO:0000287">
    <property type="term" value="F:magnesium ion binding"/>
    <property type="evidence" value="ECO:0007669"/>
    <property type="project" value="TreeGrafter"/>
</dbReference>
<evidence type="ECO:0000259" key="16">
    <source>
        <dbReference type="Pfam" id="PF00156"/>
    </source>
</evidence>
<sequence>MEDYKNFLEEILISKEDLQTRIAELGAEISKDYLGKELLLVCILRGGVFFTVDLMKKIDIPHVVEFMAISSYGAGARESTGDVRVTLDLQINIRDKHVLLVEDIIDSGLTLASVIERLSAQHPASLEVCTLLDKAARREVDVPLKYRGFNIEDKFVFGYGLDIDEFFRGLPFIGVVDLDKYEPAD</sequence>
<evidence type="ECO:0000313" key="18">
    <source>
        <dbReference type="Proteomes" id="UP000614469"/>
    </source>
</evidence>
<dbReference type="NCBIfam" id="TIGR01203">
    <property type="entry name" value="HGPRTase"/>
    <property type="match status" value="1"/>
</dbReference>
<evidence type="ECO:0000256" key="10">
    <source>
        <dbReference type="ARBA" id="ARBA00022726"/>
    </source>
</evidence>
<name>A0A8J6NHS6_9CHLR</name>
<comment type="catalytic activity">
    <reaction evidence="14">
        <text>IMP + diphosphate = hypoxanthine + 5-phospho-alpha-D-ribose 1-diphosphate</text>
        <dbReference type="Rhea" id="RHEA:17973"/>
        <dbReference type="ChEBI" id="CHEBI:17368"/>
        <dbReference type="ChEBI" id="CHEBI:33019"/>
        <dbReference type="ChEBI" id="CHEBI:58017"/>
        <dbReference type="ChEBI" id="CHEBI:58053"/>
        <dbReference type="EC" id="2.4.2.8"/>
    </reaction>
    <physiologicalReaction direction="right-to-left" evidence="14">
        <dbReference type="Rhea" id="RHEA:17975"/>
    </physiologicalReaction>
</comment>
<dbReference type="InterPro" id="IPR029057">
    <property type="entry name" value="PRTase-like"/>
</dbReference>
<evidence type="ECO:0000256" key="1">
    <source>
        <dbReference type="ARBA" id="ARBA00001946"/>
    </source>
</evidence>
<dbReference type="Gene3D" id="3.40.50.2020">
    <property type="match status" value="1"/>
</dbReference>
<gene>
    <name evidence="17" type="primary">hpt</name>
    <name evidence="17" type="ORF">H8E29_13975</name>
</gene>
<keyword evidence="10 15" id="KW-0660">Purine salvage</keyword>
<evidence type="ECO:0000256" key="13">
    <source>
        <dbReference type="ARBA" id="ARBA00048811"/>
    </source>
</evidence>
<comment type="pathway">
    <text evidence="4">Purine metabolism; GMP biosynthesis via salvage pathway; GMP from guanine: step 1/1.</text>
</comment>
<organism evidence="17 18">
    <name type="scientific">Candidatus Desulfolinea nitratireducens</name>
    <dbReference type="NCBI Taxonomy" id="2841698"/>
    <lineage>
        <taxon>Bacteria</taxon>
        <taxon>Bacillati</taxon>
        <taxon>Chloroflexota</taxon>
        <taxon>Anaerolineae</taxon>
        <taxon>Anaerolineales</taxon>
        <taxon>Anaerolineales incertae sedis</taxon>
        <taxon>Candidatus Desulfolinea</taxon>
    </lineage>
</organism>
<evidence type="ECO:0000256" key="15">
    <source>
        <dbReference type="RuleBase" id="RU364099"/>
    </source>
</evidence>
<keyword evidence="8 15" id="KW-0808">Transferase</keyword>
<evidence type="ECO:0000256" key="3">
    <source>
        <dbReference type="ARBA" id="ARBA00004669"/>
    </source>
</evidence>
<evidence type="ECO:0000256" key="12">
    <source>
        <dbReference type="ARBA" id="ARBA00022842"/>
    </source>
</evidence>
<keyword evidence="9 15" id="KW-0479">Metal-binding</keyword>
<dbReference type="PANTHER" id="PTHR43340">
    <property type="entry name" value="HYPOXANTHINE-GUANINE PHOSPHORIBOSYLTRANSFERASE"/>
    <property type="match status" value="1"/>
</dbReference>
<accession>A0A8J6NHS6</accession>
<evidence type="ECO:0000256" key="5">
    <source>
        <dbReference type="ARBA" id="ARBA00008391"/>
    </source>
</evidence>
<dbReference type="AlphaFoldDB" id="A0A8J6NHS6"/>
<dbReference type="SUPFAM" id="SSF53271">
    <property type="entry name" value="PRTase-like"/>
    <property type="match status" value="1"/>
</dbReference>
<comment type="pathway">
    <text evidence="3 15">Purine metabolism; IMP biosynthesis via salvage pathway; IMP from hypoxanthine: step 1/1.</text>
</comment>
<dbReference type="PANTHER" id="PTHR43340:SF1">
    <property type="entry name" value="HYPOXANTHINE PHOSPHORIBOSYLTRANSFERASE"/>
    <property type="match status" value="1"/>
</dbReference>
<comment type="similarity">
    <text evidence="5 15">Belongs to the purine/pyrimidine phosphoribosyltransferase family.</text>
</comment>
<dbReference type="EC" id="2.4.2.8" evidence="15"/>
<dbReference type="CDD" id="cd06223">
    <property type="entry name" value="PRTases_typeI"/>
    <property type="match status" value="1"/>
</dbReference>
<protein>
    <recommendedName>
        <fullName evidence="15">Hypoxanthine phosphoribosyltransferase</fullName>
        <ecNumber evidence="15">2.4.2.8</ecNumber>
    </recommendedName>
</protein>
<keyword evidence="12 15" id="KW-0460">Magnesium</keyword>
<evidence type="ECO:0000256" key="6">
    <source>
        <dbReference type="ARBA" id="ARBA00022490"/>
    </source>
</evidence>
<dbReference type="GO" id="GO:0032264">
    <property type="term" value="P:IMP salvage"/>
    <property type="evidence" value="ECO:0007669"/>
    <property type="project" value="UniProtKB-UniPathway"/>
</dbReference>
<evidence type="ECO:0000256" key="11">
    <source>
        <dbReference type="ARBA" id="ARBA00022741"/>
    </source>
</evidence>
<dbReference type="InterPro" id="IPR050408">
    <property type="entry name" value="HGPRT"/>
</dbReference>
<dbReference type="GO" id="GO:0006166">
    <property type="term" value="P:purine ribonucleoside salvage"/>
    <property type="evidence" value="ECO:0007669"/>
    <property type="project" value="UniProtKB-KW"/>
</dbReference>
<dbReference type="GO" id="GO:0005829">
    <property type="term" value="C:cytosol"/>
    <property type="evidence" value="ECO:0007669"/>
    <property type="project" value="TreeGrafter"/>
</dbReference>
<dbReference type="InterPro" id="IPR000836">
    <property type="entry name" value="PRTase_dom"/>
</dbReference>
<comment type="catalytic activity">
    <reaction evidence="13">
        <text>GMP + diphosphate = guanine + 5-phospho-alpha-D-ribose 1-diphosphate</text>
        <dbReference type="Rhea" id="RHEA:25424"/>
        <dbReference type="ChEBI" id="CHEBI:16235"/>
        <dbReference type="ChEBI" id="CHEBI:33019"/>
        <dbReference type="ChEBI" id="CHEBI:58017"/>
        <dbReference type="ChEBI" id="CHEBI:58115"/>
        <dbReference type="EC" id="2.4.2.8"/>
    </reaction>
    <physiologicalReaction direction="right-to-left" evidence="13">
        <dbReference type="Rhea" id="RHEA:25426"/>
    </physiologicalReaction>
</comment>
<comment type="cofactor">
    <cofactor evidence="1 15">
        <name>Mg(2+)</name>
        <dbReference type="ChEBI" id="CHEBI:18420"/>
    </cofactor>
</comment>
<dbReference type="Proteomes" id="UP000614469">
    <property type="component" value="Unassembled WGS sequence"/>
</dbReference>
<dbReference type="GO" id="GO:0052657">
    <property type="term" value="F:guanine phosphoribosyltransferase activity"/>
    <property type="evidence" value="ECO:0007669"/>
    <property type="project" value="UniProtKB-ARBA"/>
</dbReference>
<feature type="domain" description="Phosphoribosyltransferase" evidence="16">
    <location>
        <begin position="20"/>
        <end position="163"/>
    </location>
</feature>
<dbReference type="GO" id="GO:0046100">
    <property type="term" value="P:hypoxanthine metabolic process"/>
    <property type="evidence" value="ECO:0007669"/>
    <property type="project" value="TreeGrafter"/>
</dbReference>
<evidence type="ECO:0000256" key="14">
    <source>
        <dbReference type="ARBA" id="ARBA00049402"/>
    </source>
</evidence>
<dbReference type="GO" id="GO:0032263">
    <property type="term" value="P:GMP salvage"/>
    <property type="evidence" value="ECO:0007669"/>
    <property type="project" value="TreeGrafter"/>
</dbReference>
<evidence type="ECO:0000256" key="8">
    <source>
        <dbReference type="ARBA" id="ARBA00022679"/>
    </source>
</evidence>
<dbReference type="Pfam" id="PF00156">
    <property type="entry name" value="Pribosyltran"/>
    <property type="match status" value="1"/>
</dbReference>
<keyword evidence="11 15" id="KW-0547">Nucleotide-binding</keyword>
<comment type="subcellular location">
    <subcellularLocation>
        <location evidence="2 15">Cytoplasm</location>
    </subcellularLocation>
</comment>
<dbReference type="GO" id="GO:0006178">
    <property type="term" value="P:guanine salvage"/>
    <property type="evidence" value="ECO:0007669"/>
    <property type="project" value="TreeGrafter"/>
</dbReference>
<dbReference type="GO" id="GO:0000166">
    <property type="term" value="F:nucleotide binding"/>
    <property type="evidence" value="ECO:0007669"/>
    <property type="project" value="UniProtKB-KW"/>
</dbReference>
<evidence type="ECO:0000256" key="9">
    <source>
        <dbReference type="ARBA" id="ARBA00022723"/>
    </source>
</evidence>
<dbReference type="FunFam" id="3.40.50.2020:FF:000006">
    <property type="entry name" value="Hypoxanthine phosphoribosyltransferase"/>
    <property type="match status" value="1"/>
</dbReference>
<evidence type="ECO:0000256" key="7">
    <source>
        <dbReference type="ARBA" id="ARBA00022676"/>
    </source>
</evidence>
<keyword evidence="6 15" id="KW-0963">Cytoplasm</keyword>
<evidence type="ECO:0000256" key="2">
    <source>
        <dbReference type="ARBA" id="ARBA00004496"/>
    </source>
</evidence>
<dbReference type="UniPathway" id="UPA00591">
    <property type="reaction ID" value="UER00648"/>
</dbReference>
<evidence type="ECO:0000256" key="4">
    <source>
        <dbReference type="ARBA" id="ARBA00004676"/>
    </source>
</evidence>
<reference evidence="17 18" key="1">
    <citation type="submission" date="2020-08" db="EMBL/GenBank/DDBJ databases">
        <title>Bridging the membrane lipid divide: bacteria of the FCB group superphylum have the potential to synthesize archaeal ether lipids.</title>
        <authorList>
            <person name="Villanueva L."/>
            <person name="Von Meijenfeldt F.A.B."/>
            <person name="Westbye A.B."/>
            <person name="Yadav S."/>
            <person name="Hopmans E.C."/>
            <person name="Dutilh B.E."/>
            <person name="Sinninghe Damste J.S."/>
        </authorList>
    </citation>
    <scope>NUCLEOTIDE SEQUENCE [LARGE SCALE GENOMIC DNA]</scope>
    <source>
        <strain evidence="17">NIOZ-UU36</strain>
    </source>
</reference>